<dbReference type="GO" id="GO:0008198">
    <property type="term" value="F:ferrous iron binding"/>
    <property type="evidence" value="ECO:0007669"/>
    <property type="project" value="InterPro"/>
</dbReference>
<dbReference type="GO" id="GO:0016702">
    <property type="term" value="F:oxidoreductase activity, acting on single donors with incorporation of molecular oxygen, incorporation of two atoms of oxygen"/>
    <property type="evidence" value="ECO:0007669"/>
    <property type="project" value="UniProtKB-ARBA"/>
</dbReference>
<sequence length="269" mass="29347">MPIIASAFLPPSPLLIPEIGRQNHRLLKKTTLAYQAVADILKSEEVDIILVISPNGPTRPDGLSLNIGPILKVSFQEFGYLATIKSFLPALSLADDLKAQLGREKPVNFISQGDLDYGTAIPLQLLTDNLKAPKILPLFPAENLDNRSHYLIGQEIGAVLRARPEKIAIIASGDLSHRLKKKSPAGYTPKGARFDNRVIEYLNEAADGREKLLSIDEKLAEEALEGGLKQLSVLLGIIGDSYEPEILAYQTDFGVGYLSVNFDLKVAPI</sequence>
<protein>
    <recommendedName>
        <fullName evidence="1">Extradiol ring-cleavage dioxygenase class III enzyme subunit B domain-containing protein</fullName>
    </recommendedName>
</protein>
<dbReference type="AlphaFoldDB" id="A0A2N2DZ25"/>
<evidence type="ECO:0000259" key="1">
    <source>
        <dbReference type="Pfam" id="PF02900"/>
    </source>
</evidence>
<comment type="caution">
    <text evidence="2">The sequence shown here is derived from an EMBL/GenBank/DDBJ whole genome shotgun (WGS) entry which is preliminary data.</text>
</comment>
<evidence type="ECO:0000313" key="3">
    <source>
        <dbReference type="Proteomes" id="UP000233325"/>
    </source>
</evidence>
<evidence type="ECO:0000313" key="2">
    <source>
        <dbReference type="EMBL" id="PKM87682.1"/>
    </source>
</evidence>
<reference evidence="2 3" key="1">
    <citation type="journal article" date="2017" name="ISME J.">
        <title>Potential for microbial H2 and metal transformations associated with novel bacteria and archaea in deep terrestrial subsurface sediments.</title>
        <authorList>
            <person name="Hernsdorf A.W."/>
            <person name="Amano Y."/>
            <person name="Miyakawa K."/>
            <person name="Ise K."/>
            <person name="Suzuki Y."/>
            <person name="Anantharaman K."/>
            <person name="Probst A."/>
            <person name="Burstein D."/>
            <person name="Thomas B.C."/>
            <person name="Banfield J.F."/>
        </authorList>
    </citation>
    <scope>NUCLEOTIDE SEQUENCE [LARGE SCALE GENOMIC DNA]</scope>
    <source>
        <strain evidence="2">HGW-Falkowbacteria-2</strain>
    </source>
</reference>
<dbReference type="InterPro" id="IPR004183">
    <property type="entry name" value="Xdiol_dOase_suB"/>
</dbReference>
<dbReference type="Gene3D" id="3.40.830.10">
    <property type="entry name" value="LigB-like"/>
    <property type="match status" value="1"/>
</dbReference>
<dbReference type="SUPFAM" id="SSF53213">
    <property type="entry name" value="LigB-like"/>
    <property type="match status" value="1"/>
</dbReference>
<gene>
    <name evidence="2" type="ORF">CVU83_02685</name>
</gene>
<organism evidence="2 3">
    <name type="scientific">Candidatus Falkowbacteria bacterium HGW-Falkowbacteria-2</name>
    <dbReference type="NCBI Taxonomy" id="2013769"/>
    <lineage>
        <taxon>Bacteria</taxon>
        <taxon>Candidatus Falkowiibacteriota</taxon>
    </lineage>
</organism>
<dbReference type="CDD" id="cd07951">
    <property type="entry name" value="ED_3B_N_AMMECR1"/>
    <property type="match status" value="1"/>
</dbReference>
<dbReference type="Pfam" id="PF02900">
    <property type="entry name" value="LigB"/>
    <property type="match status" value="1"/>
</dbReference>
<name>A0A2N2DZ25_9BACT</name>
<feature type="domain" description="Extradiol ring-cleavage dioxygenase class III enzyme subunit B" evidence="1">
    <location>
        <begin position="11"/>
        <end position="251"/>
    </location>
</feature>
<accession>A0A2N2DZ25</accession>
<proteinExistence type="predicted"/>
<dbReference type="Proteomes" id="UP000233325">
    <property type="component" value="Unassembled WGS sequence"/>
</dbReference>
<dbReference type="EMBL" id="PHAH01000036">
    <property type="protein sequence ID" value="PKM87682.1"/>
    <property type="molecule type" value="Genomic_DNA"/>
</dbReference>